<dbReference type="Gene3D" id="3.40.50.410">
    <property type="entry name" value="von Willebrand factor, type A domain"/>
    <property type="match status" value="1"/>
</dbReference>
<comment type="caution">
    <text evidence="7">The sequence shown here is derived from an EMBL/GenBank/DDBJ whole genome shotgun (WGS) entry which is preliminary data.</text>
</comment>
<name>A0ABV9T826_9BACT</name>
<proteinExistence type="predicted"/>
<keyword evidence="1" id="KW-1003">Cell membrane</keyword>
<evidence type="ECO:0000313" key="7">
    <source>
        <dbReference type="EMBL" id="MFC4874611.1"/>
    </source>
</evidence>
<evidence type="ECO:0000256" key="2">
    <source>
        <dbReference type="ARBA" id="ARBA00022692"/>
    </source>
</evidence>
<dbReference type="RefSeq" id="WP_377068627.1">
    <property type="nucleotide sequence ID" value="NZ_JBHSJJ010000020.1"/>
</dbReference>
<reference evidence="8" key="1">
    <citation type="journal article" date="2019" name="Int. J. Syst. Evol. Microbiol.">
        <title>The Global Catalogue of Microorganisms (GCM) 10K type strain sequencing project: providing services to taxonomists for standard genome sequencing and annotation.</title>
        <authorList>
            <consortium name="The Broad Institute Genomics Platform"/>
            <consortium name="The Broad Institute Genome Sequencing Center for Infectious Disease"/>
            <person name="Wu L."/>
            <person name="Ma J."/>
        </authorList>
    </citation>
    <scope>NUCLEOTIDE SEQUENCE [LARGE SCALE GENOMIC DNA]</scope>
    <source>
        <strain evidence="8">CGMCC 4.7466</strain>
    </source>
</reference>
<dbReference type="SMART" id="SM00327">
    <property type="entry name" value="VWA"/>
    <property type="match status" value="1"/>
</dbReference>
<dbReference type="PANTHER" id="PTHR22550">
    <property type="entry name" value="SPORE GERMINATION PROTEIN"/>
    <property type="match status" value="1"/>
</dbReference>
<evidence type="ECO:0000256" key="4">
    <source>
        <dbReference type="ARBA" id="ARBA00023136"/>
    </source>
</evidence>
<evidence type="ECO:0000256" key="1">
    <source>
        <dbReference type="ARBA" id="ARBA00022475"/>
    </source>
</evidence>
<evidence type="ECO:0000259" key="6">
    <source>
        <dbReference type="PROSITE" id="PS50234"/>
    </source>
</evidence>
<feature type="transmembrane region" description="Helical" evidence="5">
    <location>
        <begin position="51"/>
        <end position="70"/>
    </location>
</feature>
<dbReference type="SUPFAM" id="SSF53300">
    <property type="entry name" value="vWA-like"/>
    <property type="match status" value="1"/>
</dbReference>
<gene>
    <name evidence="7" type="ORF">ACFPFU_23105</name>
</gene>
<dbReference type="PROSITE" id="PS50234">
    <property type="entry name" value="VWFA"/>
    <property type="match status" value="1"/>
</dbReference>
<protein>
    <submittedName>
        <fullName evidence="7">VWA domain-containing protein</fullName>
    </submittedName>
</protein>
<feature type="transmembrane region" description="Helical" evidence="5">
    <location>
        <begin position="297"/>
        <end position="316"/>
    </location>
</feature>
<sequence length="321" mass="35947">MIWAYTDNRLIVILTAVFIILYALYLVRFWKINQKLKVRKRRLVWKMMLRSLYFLLFLVALAGPSIGSAMKEIKQEGKDIFLALDLSQSMNAQDISPSRLQRIKFELKNLVKNFSSDRIGIIIFSSEAFIQCPLTFDQNVIQLHLDGLNTNLVPNYGTDIAAPLNLAYEKFQADESPEPKSKAIILISDGEDFGENLSGTLSKLADEGIRVFSLGVGTETGTSIPRGSSVVMDPKSNRPAVTRLEASNLKMIANETSGEYFELSDISQEIPQLINAVEKLEGTVMASRMVEASANKYFYFLLAALILAMIDMMLPVRTLSI</sequence>
<organism evidence="7 8">
    <name type="scientific">Negadavirga shengliensis</name>
    <dbReference type="NCBI Taxonomy" id="1389218"/>
    <lineage>
        <taxon>Bacteria</taxon>
        <taxon>Pseudomonadati</taxon>
        <taxon>Bacteroidota</taxon>
        <taxon>Cytophagia</taxon>
        <taxon>Cytophagales</taxon>
        <taxon>Cyclobacteriaceae</taxon>
        <taxon>Negadavirga</taxon>
    </lineage>
</organism>
<dbReference type="PANTHER" id="PTHR22550:SF5">
    <property type="entry name" value="LEUCINE ZIPPER PROTEIN 4"/>
    <property type="match status" value="1"/>
</dbReference>
<feature type="transmembrane region" description="Helical" evidence="5">
    <location>
        <begin position="12"/>
        <end position="30"/>
    </location>
</feature>
<dbReference type="InterPro" id="IPR050768">
    <property type="entry name" value="UPF0353/GerABKA_families"/>
</dbReference>
<dbReference type="InterPro" id="IPR036465">
    <property type="entry name" value="vWFA_dom_sf"/>
</dbReference>
<dbReference type="Pfam" id="PF00092">
    <property type="entry name" value="VWA"/>
    <property type="match status" value="1"/>
</dbReference>
<evidence type="ECO:0000256" key="5">
    <source>
        <dbReference type="SAM" id="Phobius"/>
    </source>
</evidence>
<keyword evidence="2 5" id="KW-0812">Transmembrane</keyword>
<keyword evidence="4 5" id="KW-0472">Membrane</keyword>
<dbReference type="InterPro" id="IPR002035">
    <property type="entry name" value="VWF_A"/>
</dbReference>
<keyword evidence="3 5" id="KW-1133">Transmembrane helix</keyword>
<feature type="domain" description="VWFA" evidence="6">
    <location>
        <begin position="79"/>
        <end position="277"/>
    </location>
</feature>
<dbReference type="Proteomes" id="UP001595818">
    <property type="component" value="Unassembled WGS sequence"/>
</dbReference>
<accession>A0ABV9T826</accession>
<evidence type="ECO:0000313" key="8">
    <source>
        <dbReference type="Proteomes" id="UP001595818"/>
    </source>
</evidence>
<dbReference type="EMBL" id="JBHSJJ010000020">
    <property type="protein sequence ID" value="MFC4874611.1"/>
    <property type="molecule type" value="Genomic_DNA"/>
</dbReference>
<keyword evidence="8" id="KW-1185">Reference proteome</keyword>
<evidence type="ECO:0000256" key="3">
    <source>
        <dbReference type="ARBA" id="ARBA00022989"/>
    </source>
</evidence>